<dbReference type="InterPro" id="IPR002078">
    <property type="entry name" value="Sigma_54_int"/>
</dbReference>
<dbReference type="Pfam" id="PF02830">
    <property type="entry name" value="V4R"/>
    <property type="match status" value="1"/>
</dbReference>
<dbReference type="CDD" id="cd00009">
    <property type="entry name" value="AAA"/>
    <property type="match status" value="1"/>
</dbReference>
<organism evidence="8 9">
    <name type="scientific">Neptuniibacter pectenicola</name>
    <dbReference type="NCBI Taxonomy" id="1806669"/>
    <lineage>
        <taxon>Bacteria</taxon>
        <taxon>Pseudomonadati</taxon>
        <taxon>Pseudomonadota</taxon>
        <taxon>Gammaproteobacteria</taxon>
        <taxon>Oceanospirillales</taxon>
        <taxon>Oceanospirillaceae</taxon>
        <taxon>Neptuniibacter</taxon>
    </lineage>
</organism>
<accession>A0ABU9TVA9</accession>
<dbReference type="RefSeq" id="WP_342854925.1">
    <property type="nucleotide sequence ID" value="NZ_JBBMRA010000017.1"/>
</dbReference>
<dbReference type="InterPro" id="IPR024096">
    <property type="entry name" value="NO_sig/Golgi_transp_ligand-bd"/>
</dbReference>
<dbReference type="SMART" id="SM00382">
    <property type="entry name" value="AAA"/>
    <property type="match status" value="1"/>
</dbReference>
<dbReference type="Pfam" id="PF25601">
    <property type="entry name" value="AAA_lid_14"/>
    <property type="match status" value="1"/>
</dbReference>
<reference evidence="8 9" key="1">
    <citation type="submission" date="2024-03" db="EMBL/GenBank/DDBJ databases">
        <title>Community enrichment and isolation of bacterial strains for fucoidan degradation.</title>
        <authorList>
            <person name="Sichert A."/>
        </authorList>
    </citation>
    <scope>NUCLEOTIDE SEQUENCE [LARGE SCALE GENOMIC DNA]</scope>
    <source>
        <strain evidence="8 9">AS76</strain>
    </source>
</reference>
<dbReference type="InterPro" id="IPR009057">
    <property type="entry name" value="Homeodomain-like_sf"/>
</dbReference>
<dbReference type="PANTHER" id="PTHR32071">
    <property type="entry name" value="TRANSCRIPTIONAL REGULATORY PROTEIN"/>
    <property type="match status" value="1"/>
</dbReference>
<evidence type="ECO:0000256" key="3">
    <source>
        <dbReference type="ARBA" id="ARBA00023015"/>
    </source>
</evidence>
<keyword evidence="4" id="KW-0238">DNA-binding</keyword>
<feature type="region of interest" description="Disordered" evidence="6">
    <location>
        <begin position="1"/>
        <end position="20"/>
    </location>
</feature>
<dbReference type="SMART" id="SM00989">
    <property type="entry name" value="V4R"/>
    <property type="match status" value="1"/>
</dbReference>
<dbReference type="InterPro" id="IPR025944">
    <property type="entry name" value="Sigma_54_int_dom_CS"/>
</dbReference>
<dbReference type="Gene3D" id="1.10.10.60">
    <property type="entry name" value="Homeodomain-like"/>
    <property type="match status" value="1"/>
</dbReference>
<dbReference type="Gene3D" id="3.40.50.300">
    <property type="entry name" value="P-loop containing nucleotide triphosphate hydrolases"/>
    <property type="match status" value="1"/>
</dbReference>
<evidence type="ECO:0000256" key="1">
    <source>
        <dbReference type="ARBA" id="ARBA00022741"/>
    </source>
</evidence>
<keyword evidence="2" id="KW-0067">ATP-binding</keyword>
<keyword evidence="9" id="KW-1185">Reference proteome</keyword>
<dbReference type="InterPro" id="IPR010523">
    <property type="entry name" value="XylR_N"/>
</dbReference>
<evidence type="ECO:0000256" key="4">
    <source>
        <dbReference type="ARBA" id="ARBA00023125"/>
    </source>
</evidence>
<dbReference type="SUPFAM" id="SSF46689">
    <property type="entry name" value="Homeodomain-like"/>
    <property type="match status" value="1"/>
</dbReference>
<dbReference type="Pfam" id="PF00158">
    <property type="entry name" value="Sigma54_activat"/>
    <property type="match status" value="1"/>
</dbReference>
<dbReference type="InterPro" id="IPR025943">
    <property type="entry name" value="Sigma_54_int_dom_ATP-bd_2"/>
</dbReference>
<protein>
    <submittedName>
        <fullName evidence="8">Sigma 54-interacting transcriptional regulator</fullName>
    </submittedName>
</protein>
<keyword evidence="3" id="KW-0805">Transcription regulation</keyword>
<evidence type="ECO:0000256" key="2">
    <source>
        <dbReference type="ARBA" id="ARBA00022840"/>
    </source>
</evidence>
<dbReference type="InterPro" id="IPR058031">
    <property type="entry name" value="AAA_lid_NorR"/>
</dbReference>
<dbReference type="EMBL" id="JBBMRA010000017">
    <property type="protein sequence ID" value="MEM5537655.1"/>
    <property type="molecule type" value="Genomic_DNA"/>
</dbReference>
<dbReference type="PROSITE" id="PS50045">
    <property type="entry name" value="SIGMA54_INTERACT_4"/>
    <property type="match status" value="1"/>
</dbReference>
<evidence type="ECO:0000256" key="6">
    <source>
        <dbReference type="SAM" id="MobiDB-lite"/>
    </source>
</evidence>
<dbReference type="PROSITE" id="PS00688">
    <property type="entry name" value="SIGMA54_INTERACT_3"/>
    <property type="match status" value="1"/>
</dbReference>
<dbReference type="InterPro" id="IPR003593">
    <property type="entry name" value="AAA+_ATPase"/>
</dbReference>
<dbReference type="PROSITE" id="PS00676">
    <property type="entry name" value="SIGMA54_INTERACT_2"/>
    <property type="match status" value="1"/>
</dbReference>
<evidence type="ECO:0000313" key="9">
    <source>
        <dbReference type="Proteomes" id="UP001449225"/>
    </source>
</evidence>
<dbReference type="InterPro" id="IPR002197">
    <property type="entry name" value="HTH_Fis"/>
</dbReference>
<dbReference type="Gene3D" id="3.30.1380.20">
    <property type="entry name" value="Trafficking protein particle complex subunit 3"/>
    <property type="match status" value="1"/>
</dbReference>
<dbReference type="PRINTS" id="PR01590">
    <property type="entry name" value="HTHFIS"/>
</dbReference>
<evidence type="ECO:0000313" key="8">
    <source>
        <dbReference type="EMBL" id="MEM5537655.1"/>
    </source>
</evidence>
<feature type="domain" description="Sigma-54 factor interaction" evidence="7">
    <location>
        <begin position="245"/>
        <end position="474"/>
    </location>
</feature>
<evidence type="ECO:0000259" key="7">
    <source>
        <dbReference type="PROSITE" id="PS50045"/>
    </source>
</evidence>
<dbReference type="Gene3D" id="1.10.8.60">
    <property type="match status" value="1"/>
</dbReference>
<proteinExistence type="predicted"/>
<dbReference type="InterPro" id="IPR004096">
    <property type="entry name" value="V4R"/>
</dbReference>
<name>A0ABU9TVA9_9GAMM</name>
<dbReference type="Pfam" id="PF06505">
    <property type="entry name" value="XylR_N"/>
    <property type="match status" value="1"/>
</dbReference>
<dbReference type="SUPFAM" id="SSF52540">
    <property type="entry name" value="P-loop containing nucleoside triphosphate hydrolases"/>
    <property type="match status" value="1"/>
</dbReference>
<sequence length="577" mass="65308">MSNFSNNAGHSQRRELPRPSSEDLLSQLKFDIEHGKIWLNEQRMILIHSGVMGYLRKELIETLGIERAKAMLMRFGYEAGQRDAELAKRIRPDLSSQDAFLVGPQMHTIEGIVQVKPINIRIDIDQGEFYGEFDWHGSYEAEIHLSDFGSSDHPVCWTLLGYASGYTSYYMQKKILFKETQCVACGHSHCTNIGKPAEEWDDPSEIERYLKPDPIIDQLIALQSEVDLLKSGIGLQSDDEQIYQSIGQSPAFKKVCRLINRASQSRVTTLLLGETGVGKEIVAKGLHISSDRAEQPFVAVNCATLPQDLIEAELFGVEQGAYTGATKSRAGKFERANNGTIFLDEVIELPPRAQASLLRVLQESELERVGSTHTLKIDVRIVAATNEDLENAVKEGRFRADLFYRLNVFPVYIPPLRERTEDIPALVEHFLEKYHSMYHKLTLGISDKAMEAFINYAWPGNIRELENMIERGVILTDNNQLISLENFFPSLVEPSHPLNIVNKKGNLCEEHTPPKHEKDFNKYAQELLDNNFNMDIFEEILISQAMSQSDNNVSKAARKLGISRPTLAYKLKKQNSP</sequence>
<keyword evidence="5" id="KW-0804">Transcription</keyword>
<keyword evidence="1" id="KW-0547">Nucleotide-binding</keyword>
<dbReference type="InterPro" id="IPR027417">
    <property type="entry name" value="P-loop_NTPase"/>
</dbReference>
<feature type="compositionally biased region" description="Polar residues" evidence="6">
    <location>
        <begin position="1"/>
        <end position="10"/>
    </location>
</feature>
<dbReference type="Proteomes" id="UP001449225">
    <property type="component" value="Unassembled WGS sequence"/>
</dbReference>
<dbReference type="SUPFAM" id="SSF111126">
    <property type="entry name" value="Ligand-binding domain in the NO signalling and Golgi transport"/>
    <property type="match status" value="1"/>
</dbReference>
<comment type="caution">
    <text evidence="8">The sequence shown here is derived from an EMBL/GenBank/DDBJ whole genome shotgun (WGS) entry which is preliminary data.</text>
</comment>
<evidence type="ECO:0000256" key="5">
    <source>
        <dbReference type="ARBA" id="ARBA00023163"/>
    </source>
</evidence>
<gene>
    <name evidence="8" type="ORF">WNY58_14795</name>
</gene>
<dbReference type="Pfam" id="PF02954">
    <property type="entry name" value="HTH_8"/>
    <property type="match status" value="1"/>
</dbReference>